<protein>
    <submittedName>
        <fullName evidence="1">Uncharacterized protein</fullName>
    </submittedName>
</protein>
<sequence length="681" mass="79910">MSFIKKTITSDEKQIIEKIKGMSINKNVSFKHSIYGIVKSGNYKGKEVEIKEYYPPKYEVMVDKRGYISVGKTMKPGDKIMDCEVISEVEQNGDMYKYLVSCKKTVLFSKKNIKINGDKVTVLKGEMKGEIGKLVNEHKGKLLVNFDAEGARIMRFMEIDDIFYTDILLKSGKYFQVTRIELDKEKKYKIYGEELGGTSKVVSMSDIKKMMPGMDIIGDKRVEDKIGEEVEYVSEDISEDTNEDTNEDASDMDEVEIYDTIEEARPSYKDMERTEIITQQLNFIQRGYYDMIKMILDINGESIDNINAYNIIDNVDVVVNKLNKMIKDKGINFDISGSKIDMKILISLLVAYEIQRGELIFEGYQNYIKNLFNRNFFYTILDELMVSFLLRKDNTIFKCDNKVLRDFYKSKRYYNIIENIILCFNDVLRVILDIPMDLKTMKSSIVNIEKVERIEKDKKKLITFEDIIRDQIVIDAKRILWSPESEKIVNDFKDLLIKSSKTVEGEMKMEVDVSRLAILEDKRGLYKYVYDNLDMAPMVLYKVGGKLMNVLSDRFPGFDMEYKECMGKVMCTDRIIRKYLEIFFDKKGKVKVVTDEEYLDMKRYYELSRIFDRLINRVNEKVKKPKEESREKKIREKELEKQRILESRKRVIKKIEGVDELLENFEEVTISSDRGMKKIKI</sequence>
<proteinExistence type="predicted"/>
<name>A0A6C0AMV5_9ZZZZ</name>
<reference evidence="1" key="1">
    <citation type="journal article" date="2020" name="Nature">
        <title>Giant virus diversity and host interactions through global metagenomics.</title>
        <authorList>
            <person name="Schulz F."/>
            <person name="Roux S."/>
            <person name="Paez-Espino D."/>
            <person name="Jungbluth S."/>
            <person name="Walsh D.A."/>
            <person name="Denef V.J."/>
            <person name="McMahon K.D."/>
            <person name="Konstantinidis K.T."/>
            <person name="Eloe-Fadrosh E.A."/>
            <person name="Kyrpides N.C."/>
            <person name="Woyke T."/>
        </authorList>
    </citation>
    <scope>NUCLEOTIDE SEQUENCE</scope>
    <source>
        <strain evidence="1">GVMAG-S-1091796-13</strain>
    </source>
</reference>
<dbReference type="AlphaFoldDB" id="A0A6C0AMV5"/>
<dbReference type="EMBL" id="MN740719">
    <property type="protein sequence ID" value="QHS80780.1"/>
    <property type="molecule type" value="Genomic_DNA"/>
</dbReference>
<evidence type="ECO:0000313" key="1">
    <source>
        <dbReference type="EMBL" id="QHS80780.1"/>
    </source>
</evidence>
<organism evidence="1">
    <name type="scientific">viral metagenome</name>
    <dbReference type="NCBI Taxonomy" id="1070528"/>
    <lineage>
        <taxon>unclassified sequences</taxon>
        <taxon>metagenomes</taxon>
        <taxon>organismal metagenomes</taxon>
    </lineage>
</organism>
<accession>A0A6C0AMV5</accession>